<dbReference type="STRING" id="1843581.A7D16_06600"/>
<feature type="signal peptide" evidence="2">
    <location>
        <begin position="1"/>
        <end position="22"/>
    </location>
</feature>
<evidence type="ECO:0000313" key="4">
    <source>
        <dbReference type="Proteomes" id="UP000259570"/>
    </source>
</evidence>
<protein>
    <submittedName>
        <fullName evidence="3">Copper resistance protein B</fullName>
    </submittedName>
</protein>
<organism evidence="3 4">
    <name type="scientific">Xanthomonas nasturtii</name>
    <dbReference type="NCBI Taxonomy" id="1843581"/>
    <lineage>
        <taxon>Bacteria</taxon>
        <taxon>Pseudomonadati</taxon>
        <taxon>Pseudomonadota</taxon>
        <taxon>Gammaproteobacteria</taxon>
        <taxon>Lysobacterales</taxon>
        <taxon>Lysobacteraceae</taxon>
        <taxon>Xanthomonas</taxon>
    </lineage>
</organism>
<reference evidence="3 4" key="1">
    <citation type="submission" date="2018-08" db="EMBL/GenBank/DDBJ databases">
        <title>Genome sequencing of X. nasturtii WHRI 8984.</title>
        <authorList>
            <person name="Studholme D.J."/>
            <person name="Mchugh J."/>
            <person name="Vicente J."/>
        </authorList>
    </citation>
    <scope>NUCLEOTIDE SEQUENCE [LARGE SCALE GENOMIC DNA]</scope>
    <source>
        <strain evidence="3 4">WHRI 8984</strain>
    </source>
</reference>
<comment type="caution">
    <text evidence="3">The sequence shown here is derived from an EMBL/GenBank/DDBJ whole genome shotgun (WGS) entry which is preliminary data.</text>
</comment>
<feature type="compositionally biased region" description="Low complexity" evidence="1">
    <location>
        <begin position="100"/>
        <end position="111"/>
    </location>
</feature>
<dbReference type="OrthoDB" id="9778934at2"/>
<name>A0A3E1KKT4_9XANT</name>
<feature type="compositionally biased region" description="Low complexity" evidence="1">
    <location>
        <begin position="155"/>
        <end position="168"/>
    </location>
</feature>
<feature type="compositionally biased region" description="Polar residues" evidence="1">
    <location>
        <begin position="56"/>
        <end position="68"/>
    </location>
</feature>
<dbReference type="GO" id="GO:0009279">
    <property type="term" value="C:cell outer membrane"/>
    <property type="evidence" value="ECO:0007669"/>
    <property type="project" value="InterPro"/>
</dbReference>
<dbReference type="RefSeq" id="WP_116905765.1">
    <property type="nucleotide sequence ID" value="NZ_CP142084.2"/>
</dbReference>
<dbReference type="EMBL" id="QUZM01000015">
    <property type="protein sequence ID" value="RFF39470.1"/>
    <property type="molecule type" value="Genomic_DNA"/>
</dbReference>
<keyword evidence="2" id="KW-0732">Signal</keyword>
<accession>A0A3E1KKT4</accession>
<feature type="region of interest" description="Disordered" evidence="1">
    <location>
        <begin position="47"/>
        <end position="115"/>
    </location>
</feature>
<proteinExistence type="predicted"/>
<dbReference type="Pfam" id="PF05275">
    <property type="entry name" value="CopB"/>
    <property type="match status" value="1"/>
</dbReference>
<feature type="compositionally biased region" description="Low complexity" evidence="1">
    <location>
        <begin position="79"/>
        <end position="90"/>
    </location>
</feature>
<evidence type="ECO:0000256" key="1">
    <source>
        <dbReference type="SAM" id="MobiDB-lite"/>
    </source>
</evidence>
<sequence length="420" mass="45897">MSRYRTQAWLAAALVASASASAQEHPQETLQSSSQDTQYHVMQMHPGHMQHREPMKSSTKTVKPSNAASDIPAPPSVQAAPATSHATTPHYSHLQHGDMPPAQRAPSQPAQMDHANMAHAAVKHEAMTHASMDHGALDQEPMDHASMDHSKMGHAQPTSAAQPPAARANTTLTHHHADVGSTGLPREPLPTPTDDDIAAAFAPLHAHTMHSAGINHYVLLDRLEGFNTDRGSGQAWESRAWIGGDIDRLWLRSEGERHDGRTESASLEAFYGHSISPWWDLLVGARQDLGANAQRSWAAFGVQGLAPYKFETEATLYVGNGSRAALRLEGEYEVLLTNRLILQPRVEADIALTDDTSRGIGSGLEEVEAGLRLRYEITRRFAPYIGWVHSRSFGDTARNATTEGEPARDSRFVAGLRIWF</sequence>
<dbReference type="Proteomes" id="UP000259570">
    <property type="component" value="Unassembled WGS sequence"/>
</dbReference>
<dbReference type="InterPro" id="IPR007939">
    <property type="entry name" value="Cu-R_B_prcur"/>
</dbReference>
<feature type="chain" id="PRO_5017538822" evidence="2">
    <location>
        <begin position="23"/>
        <end position="420"/>
    </location>
</feature>
<evidence type="ECO:0000256" key="2">
    <source>
        <dbReference type="SAM" id="SignalP"/>
    </source>
</evidence>
<feature type="region of interest" description="Disordered" evidence="1">
    <location>
        <begin position="138"/>
        <end position="168"/>
    </location>
</feature>
<feature type="compositionally biased region" description="Basic and acidic residues" evidence="1">
    <location>
        <begin position="138"/>
        <end position="151"/>
    </location>
</feature>
<dbReference type="GO" id="GO:0005507">
    <property type="term" value="F:copper ion binding"/>
    <property type="evidence" value="ECO:0007669"/>
    <property type="project" value="InterPro"/>
</dbReference>
<gene>
    <name evidence="3" type="ORF">DZD52_10045</name>
</gene>
<dbReference type="AlphaFoldDB" id="A0A3E1KKT4"/>
<dbReference type="GeneID" id="97213045"/>
<evidence type="ECO:0000313" key="3">
    <source>
        <dbReference type="EMBL" id="RFF39470.1"/>
    </source>
</evidence>
<dbReference type="GO" id="GO:0006878">
    <property type="term" value="P:intracellular copper ion homeostasis"/>
    <property type="evidence" value="ECO:0007669"/>
    <property type="project" value="InterPro"/>
</dbReference>